<keyword evidence="9" id="KW-1185">Reference proteome</keyword>
<protein>
    <submittedName>
        <fullName evidence="8">Tyrosine-type recombinase/integrase</fullName>
    </submittedName>
</protein>
<dbReference type="PANTHER" id="PTHR30349:SF41">
    <property type="entry name" value="INTEGRASE_RECOMBINASE PROTEIN MJ0367-RELATED"/>
    <property type="match status" value="1"/>
</dbReference>
<evidence type="ECO:0000256" key="3">
    <source>
        <dbReference type="ARBA" id="ARBA00023125"/>
    </source>
</evidence>
<dbReference type="SUPFAM" id="SSF56349">
    <property type="entry name" value="DNA breaking-rejoining enzymes"/>
    <property type="match status" value="1"/>
</dbReference>
<evidence type="ECO:0000313" key="9">
    <source>
        <dbReference type="Proteomes" id="UP000433101"/>
    </source>
</evidence>
<keyword evidence="3 5" id="KW-0238">DNA-binding</keyword>
<dbReference type="Pfam" id="PF00589">
    <property type="entry name" value="Phage_integrase"/>
    <property type="match status" value="1"/>
</dbReference>
<dbReference type="InterPro" id="IPR050090">
    <property type="entry name" value="Tyrosine_recombinase_XerCD"/>
</dbReference>
<sequence>MERYSGPGAICPGDFRKFWRPRVISSIEREVHTPLALSFFRESRTQKHFLEFFTANIRNQNTRRAYLRASTGFLNWCSERGVVTLSSIQPIHVAAWIEELGANHSVQTVKQRLAAIRHLFDWLVTGQIIPINPAASVRGPSHSVRRGKTAVLSPDETRTLLDSIDVSTPAGLRDRALIGLMVYTFARVGAALGMTVEDVFVQQRRLWVRLHEKGGKRHEMPCHHNLEAYLHEYIDGCNLAKDLKAPLFRTIGRGTKLLTLNPLPQANAFAMIQRRVKAAGIDTKVCCHSFRATGITAYLKNGGTLEKAAAMANHASTRTTQLYDRRSDEVTLDEVERVLI</sequence>
<proteinExistence type="inferred from homology"/>
<organism evidence="8 9">
    <name type="scientific">Stappia sediminis</name>
    <dbReference type="NCBI Taxonomy" id="2692190"/>
    <lineage>
        <taxon>Bacteria</taxon>
        <taxon>Pseudomonadati</taxon>
        <taxon>Pseudomonadota</taxon>
        <taxon>Alphaproteobacteria</taxon>
        <taxon>Hyphomicrobiales</taxon>
        <taxon>Stappiaceae</taxon>
        <taxon>Stappia</taxon>
    </lineage>
</organism>
<feature type="domain" description="Tyr recombinase" evidence="6">
    <location>
        <begin position="147"/>
        <end position="337"/>
    </location>
</feature>
<evidence type="ECO:0000259" key="7">
    <source>
        <dbReference type="PROSITE" id="PS51900"/>
    </source>
</evidence>
<comment type="similarity">
    <text evidence="1">Belongs to the 'phage' integrase family.</text>
</comment>
<dbReference type="PANTHER" id="PTHR30349">
    <property type="entry name" value="PHAGE INTEGRASE-RELATED"/>
    <property type="match status" value="1"/>
</dbReference>
<dbReference type="GO" id="GO:0006310">
    <property type="term" value="P:DNA recombination"/>
    <property type="evidence" value="ECO:0007669"/>
    <property type="project" value="UniProtKB-KW"/>
</dbReference>
<dbReference type="Proteomes" id="UP000433101">
    <property type="component" value="Unassembled WGS sequence"/>
</dbReference>
<dbReference type="InterPro" id="IPR011010">
    <property type="entry name" value="DNA_brk_join_enz"/>
</dbReference>
<dbReference type="Gene3D" id="1.10.443.10">
    <property type="entry name" value="Intergrase catalytic core"/>
    <property type="match status" value="1"/>
</dbReference>
<dbReference type="CDD" id="cd01196">
    <property type="entry name" value="INT_C_like_6"/>
    <property type="match status" value="1"/>
</dbReference>
<evidence type="ECO:0000313" key="8">
    <source>
        <dbReference type="EMBL" id="MXN66713.1"/>
    </source>
</evidence>
<comment type="caution">
    <text evidence="8">The sequence shown here is derived from an EMBL/GenBank/DDBJ whole genome shotgun (WGS) entry which is preliminary data.</text>
</comment>
<accession>A0A7X3LX65</accession>
<dbReference type="PROSITE" id="PS51900">
    <property type="entry name" value="CB"/>
    <property type="match status" value="1"/>
</dbReference>
<dbReference type="InterPro" id="IPR002104">
    <property type="entry name" value="Integrase_catalytic"/>
</dbReference>
<feature type="domain" description="Core-binding (CB)" evidence="7">
    <location>
        <begin position="44"/>
        <end position="124"/>
    </location>
</feature>
<dbReference type="InterPro" id="IPR013762">
    <property type="entry name" value="Integrase-like_cat_sf"/>
</dbReference>
<keyword evidence="4" id="KW-0233">DNA recombination</keyword>
<dbReference type="InterPro" id="IPR010998">
    <property type="entry name" value="Integrase_recombinase_N"/>
</dbReference>
<evidence type="ECO:0000256" key="5">
    <source>
        <dbReference type="PROSITE-ProRule" id="PRU01248"/>
    </source>
</evidence>
<dbReference type="AlphaFoldDB" id="A0A7X3LX65"/>
<dbReference type="InterPro" id="IPR044068">
    <property type="entry name" value="CB"/>
</dbReference>
<dbReference type="Gene3D" id="1.10.150.130">
    <property type="match status" value="1"/>
</dbReference>
<evidence type="ECO:0000256" key="2">
    <source>
        <dbReference type="ARBA" id="ARBA00022908"/>
    </source>
</evidence>
<gene>
    <name evidence="8" type="ORF">GR183_17500</name>
</gene>
<dbReference type="InterPro" id="IPR004107">
    <property type="entry name" value="Integrase_SAM-like_N"/>
</dbReference>
<keyword evidence="2" id="KW-0229">DNA integration</keyword>
<dbReference type="GO" id="GO:0015074">
    <property type="term" value="P:DNA integration"/>
    <property type="evidence" value="ECO:0007669"/>
    <property type="project" value="UniProtKB-KW"/>
</dbReference>
<evidence type="ECO:0000259" key="6">
    <source>
        <dbReference type="PROSITE" id="PS51898"/>
    </source>
</evidence>
<dbReference type="Pfam" id="PF02899">
    <property type="entry name" value="Phage_int_SAM_1"/>
    <property type="match status" value="1"/>
</dbReference>
<name>A0A7X3LX65_9HYPH</name>
<evidence type="ECO:0000256" key="4">
    <source>
        <dbReference type="ARBA" id="ARBA00023172"/>
    </source>
</evidence>
<evidence type="ECO:0000256" key="1">
    <source>
        <dbReference type="ARBA" id="ARBA00008857"/>
    </source>
</evidence>
<dbReference type="EMBL" id="WUMV01000008">
    <property type="protein sequence ID" value="MXN66713.1"/>
    <property type="molecule type" value="Genomic_DNA"/>
</dbReference>
<dbReference type="PROSITE" id="PS51898">
    <property type="entry name" value="TYR_RECOMBINASE"/>
    <property type="match status" value="1"/>
</dbReference>
<reference evidence="8 9" key="1">
    <citation type="submission" date="2019-12" db="EMBL/GenBank/DDBJ databases">
        <authorList>
            <person name="Li M."/>
        </authorList>
    </citation>
    <scope>NUCLEOTIDE SEQUENCE [LARGE SCALE GENOMIC DNA]</scope>
    <source>
        <strain evidence="8 9">GBMRC 2046</strain>
    </source>
</reference>
<dbReference type="GO" id="GO:0003677">
    <property type="term" value="F:DNA binding"/>
    <property type="evidence" value="ECO:0007669"/>
    <property type="project" value="UniProtKB-UniRule"/>
</dbReference>